<gene>
    <name evidence="1" type="ORF">PCOR1329_LOCUS57643</name>
</gene>
<dbReference type="PANTHER" id="PTHR30283">
    <property type="entry name" value="PEROXIDE STRESS RESPONSE PROTEIN YAAA"/>
    <property type="match status" value="1"/>
</dbReference>
<comment type="caution">
    <text evidence="1">The sequence shown here is derived from an EMBL/GenBank/DDBJ whole genome shotgun (WGS) entry which is preliminary data.</text>
</comment>
<evidence type="ECO:0008006" key="3">
    <source>
        <dbReference type="Google" id="ProtNLM"/>
    </source>
</evidence>
<evidence type="ECO:0000313" key="2">
    <source>
        <dbReference type="Proteomes" id="UP001189429"/>
    </source>
</evidence>
<dbReference type="Proteomes" id="UP001189429">
    <property type="component" value="Unassembled WGS sequence"/>
</dbReference>
<protein>
    <recommendedName>
        <fullName evidence="3">RNA-directed RNA polymerase</fullName>
    </recommendedName>
</protein>
<reference evidence="1" key="1">
    <citation type="submission" date="2023-10" db="EMBL/GenBank/DDBJ databases">
        <authorList>
            <person name="Chen Y."/>
            <person name="Shah S."/>
            <person name="Dougan E. K."/>
            <person name="Thang M."/>
            <person name="Chan C."/>
        </authorList>
    </citation>
    <scope>NUCLEOTIDE SEQUENCE [LARGE SCALE GENOMIC DNA]</scope>
</reference>
<evidence type="ECO:0000313" key="1">
    <source>
        <dbReference type="EMBL" id="CAK0872056.1"/>
    </source>
</evidence>
<dbReference type="PANTHER" id="PTHR30283:SF4">
    <property type="entry name" value="PEROXIDE STRESS RESISTANCE PROTEIN YAAA"/>
    <property type="match status" value="1"/>
</dbReference>
<dbReference type="EMBL" id="CAUYUJ010017129">
    <property type="protein sequence ID" value="CAK0872056.1"/>
    <property type="molecule type" value="Genomic_DNA"/>
</dbReference>
<name>A0ABN9VFW5_9DINO</name>
<dbReference type="InterPro" id="IPR005583">
    <property type="entry name" value="YaaA"/>
</dbReference>
<dbReference type="Pfam" id="PF03883">
    <property type="entry name" value="H2O2_YaaD"/>
    <property type="match status" value="1"/>
</dbReference>
<feature type="non-terminal residue" evidence="1">
    <location>
        <position position="1"/>
    </location>
</feature>
<proteinExistence type="predicted"/>
<accession>A0ABN9VFW5</accession>
<sequence>RPSVPPPPEGPRPAMIIALSAALRFHSKPIAECAVTSAPRLGAKAKALVAELRRLEAKDIKKQLHVNEALAKQYEKGLSEFEKQQPVPACSLYDSALFAAFDATSFEQERRGATGHVRIFSGLYGLLRPFDQIQALSLPVGLNTKLKNSKEPLHRESADRGRQHS</sequence>
<organism evidence="1 2">
    <name type="scientific">Prorocentrum cordatum</name>
    <dbReference type="NCBI Taxonomy" id="2364126"/>
    <lineage>
        <taxon>Eukaryota</taxon>
        <taxon>Sar</taxon>
        <taxon>Alveolata</taxon>
        <taxon>Dinophyceae</taxon>
        <taxon>Prorocentrales</taxon>
        <taxon>Prorocentraceae</taxon>
        <taxon>Prorocentrum</taxon>
    </lineage>
</organism>
<keyword evidence="2" id="KW-1185">Reference proteome</keyword>